<evidence type="ECO:0000256" key="1">
    <source>
        <dbReference type="ARBA" id="ARBA00010638"/>
    </source>
</evidence>
<dbReference type="NCBIfam" id="TIGR02727">
    <property type="entry name" value="MTHFS_bact"/>
    <property type="match status" value="1"/>
</dbReference>
<comment type="similarity">
    <text evidence="1 4">Belongs to the 5-formyltetrahydrofolate cyclo-ligase family.</text>
</comment>
<sequence>MTKQELRGIILSETKALATEEKKRQSLIICNKIKQSNIWKKAKTIALYMPLKTEPDIRLLMEEAVKTKKRILLPVIENNTIELVLYKQDVPLVRHSLGFLQPKNTAKESILPELILVPGVAFDNNKKRLGRGGGYYDRLLSSLPPDCIKIGVCYSTQLTKEIPSEKHDIAMDIIITA</sequence>
<keyword evidence="4" id="KW-0479">Metal-binding</keyword>
<keyword evidence="2 4" id="KW-0547">Nucleotide-binding</keyword>
<evidence type="ECO:0000256" key="3">
    <source>
        <dbReference type="ARBA" id="ARBA00022840"/>
    </source>
</evidence>
<evidence type="ECO:0000313" key="6">
    <source>
        <dbReference type="Proteomes" id="UP001466331"/>
    </source>
</evidence>
<dbReference type="Pfam" id="PF01812">
    <property type="entry name" value="5-FTHF_cyc-lig"/>
    <property type="match status" value="1"/>
</dbReference>
<dbReference type="PANTHER" id="PTHR23407">
    <property type="entry name" value="ATPASE INHIBITOR/5-FORMYLTETRAHYDROFOLATE CYCLO-LIGASE"/>
    <property type="match status" value="1"/>
</dbReference>
<protein>
    <recommendedName>
        <fullName evidence="4">5-formyltetrahydrofolate cyclo-ligase</fullName>
        <ecNumber evidence="4">6.3.3.2</ecNumber>
    </recommendedName>
</protein>
<dbReference type="EC" id="6.3.3.2" evidence="4"/>
<comment type="catalytic activity">
    <reaction evidence="4">
        <text>(6S)-5-formyl-5,6,7,8-tetrahydrofolate + ATP = (6R)-5,10-methenyltetrahydrofolate + ADP + phosphate</text>
        <dbReference type="Rhea" id="RHEA:10488"/>
        <dbReference type="ChEBI" id="CHEBI:30616"/>
        <dbReference type="ChEBI" id="CHEBI:43474"/>
        <dbReference type="ChEBI" id="CHEBI:57455"/>
        <dbReference type="ChEBI" id="CHEBI:57457"/>
        <dbReference type="ChEBI" id="CHEBI:456216"/>
        <dbReference type="EC" id="6.3.3.2"/>
    </reaction>
</comment>
<keyword evidence="4" id="KW-0460">Magnesium</keyword>
<accession>A0ABU9U9W7</accession>
<evidence type="ECO:0000256" key="2">
    <source>
        <dbReference type="ARBA" id="ARBA00022741"/>
    </source>
</evidence>
<dbReference type="Gene3D" id="3.40.50.10420">
    <property type="entry name" value="NagB/RpiA/CoA transferase-like"/>
    <property type="match status" value="1"/>
</dbReference>
<name>A0ABU9U9W7_9SPIR</name>
<dbReference type="InterPro" id="IPR024185">
    <property type="entry name" value="FTHF_cligase-like_sf"/>
</dbReference>
<keyword evidence="5" id="KW-0436">Ligase</keyword>
<proteinExistence type="inferred from homology"/>
<organism evidence="5 6">
    <name type="scientific">Rarispira pelagica</name>
    <dbReference type="NCBI Taxonomy" id="3141764"/>
    <lineage>
        <taxon>Bacteria</taxon>
        <taxon>Pseudomonadati</taxon>
        <taxon>Spirochaetota</taxon>
        <taxon>Spirochaetia</taxon>
        <taxon>Winmispirales</taxon>
        <taxon>Winmispiraceae</taxon>
        <taxon>Rarispira</taxon>
    </lineage>
</organism>
<comment type="caution">
    <text evidence="5">The sequence shown here is derived from an EMBL/GenBank/DDBJ whole genome shotgun (WGS) entry which is preliminary data.</text>
</comment>
<dbReference type="EMBL" id="JBCHKQ010000001">
    <property type="protein sequence ID" value="MEM5947439.1"/>
    <property type="molecule type" value="Genomic_DNA"/>
</dbReference>
<dbReference type="InterPro" id="IPR002698">
    <property type="entry name" value="FTHF_cligase"/>
</dbReference>
<dbReference type="GO" id="GO:0030272">
    <property type="term" value="F:5-formyltetrahydrofolate cyclo-ligase activity"/>
    <property type="evidence" value="ECO:0007669"/>
    <property type="project" value="UniProtKB-EC"/>
</dbReference>
<comment type="cofactor">
    <cofactor evidence="4">
        <name>Mg(2+)</name>
        <dbReference type="ChEBI" id="CHEBI:18420"/>
    </cofactor>
</comment>
<keyword evidence="6" id="KW-1185">Reference proteome</keyword>
<dbReference type="PANTHER" id="PTHR23407:SF1">
    <property type="entry name" value="5-FORMYLTETRAHYDROFOLATE CYCLO-LIGASE"/>
    <property type="match status" value="1"/>
</dbReference>
<dbReference type="InterPro" id="IPR037171">
    <property type="entry name" value="NagB/RpiA_transferase-like"/>
</dbReference>
<evidence type="ECO:0000313" key="5">
    <source>
        <dbReference type="EMBL" id="MEM5947439.1"/>
    </source>
</evidence>
<gene>
    <name evidence="5" type="ORF">WKV44_02670</name>
</gene>
<dbReference type="SUPFAM" id="SSF100950">
    <property type="entry name" value="NagB/RpiA/CoA transferase-like"/>
    <property type="match status" value="1"/>
</dbReference>
<dbReference type="PIRSF" id="PIRSF006806">
    <property type="entry name" value="FTHF_cligase"/>
    <property type="match status" value="1"/>
</dbReference>
<evidence type="ECO:0000256" key="4">
    <source>
        <dbReference type="RuleBase" id="RU361279"/>
    </source>
</evidence>
<dbReference type="RefSeq" id="WP_420068888.1">
    <property type="nucleotide sequence ID" value="NZ_JBCHKQ010000001.1"/>
</dbReference>
<keyword evidence="3 4" id="KW-0067">ATP-binding</keyword>
<reference evidence="5 6" key="1">
    <citation type="submission" date="2024-03" db="EMBL/GenBank/DDBJ databases">
        <title>Ignisphaera cupida sp. nov., a hyperthermophilic hydrolytic archaeon from a hot spring of Kamchatka, and proposal of Ignisphaeraceae fam. nov.</title>
        <authorList>
            <person name="Podosokorskaya O.A."/>
            <person name="Elcheninov A.G."/>
            <person name="Maltseva A.I."/>
            <person name="Zayulina K.S."/>
            <person name="Novikov A."/>
            <person name="Merkel A.Y."/>
        </authorList>
    </citation>
    <scope>NUCLEOTIDE SEQUENCE [LARGE SCALE GENOMIC DNA]</scope>
    <source>
        <strain evidence="5 6">38H-sp</strain>
    </source>
</reference>
<dbReference type="Proteomes" id="UP001466331">
    <property type="component" value="Unassembled WGS sequence"/>
</dbReference>